<name>A0A672KJ07_SINGR</name>
<dbReference type="Ensembl" id="ENSSGRT00000010487.1">
    <property type="protein sequence ID" value="ENSSGRP00000009626.1"/>
    <property type="gene ID" value="ENSSGRG00000006499.1"/>
</dbReference>
<keyword evidence="3" id="KW-1185">Reference proteome</keyword>
<feature type="compositionally biased region" description="Basic residues" evidence="1">
    <location>
        <begin position="121"/>
        <end position="137"/>
    </location>
</feature>
<protein>
    <submittedName>
        <fullName evidence="2">BEN domain-containing protein 5-like</fullName>
    </submittedName>
</protein>
<accession>A0A672KJ07</accession>
<dbReference type="GO" id="GO:0045892">
    <property type="term" value="P:negative regulation of DNA-templated transcription"/>
    <property type="evidence" value="ECO:0007669"/>
    <property type="project" value="InterPro"/>
</dbReference>
<evidence type="ECO:0000256" key="1">
    <source>
        <dbReference type="SAM" id="MobiDB-lite"/>
    </source>
</evidence>
<evidence type="ECO:0000313" key="2">
    <source>
        <dbReference type="Ensembl" id="ENSSGRP00000009626.1"/>
    </source>
</evidence>
<reference evidence="2" key="2">
    <citation type="submission" date="2025-09" db="UniProtKB">
        <authorList>
            <consortium name="Ensembl"/>
        </authorList>
    </citation>
    <scope>IDENTIFICATION</scope>
</reference>
<sequence length="145" mass="16084">MYAFVRFLEDDMCYALPVSDVKDFQPVHKRDFDDQKVYVVLRGAGQPAKAHILALAESIEEFEHSIMQKKMKIPKVSNRNTVENHFGPVTGTASGKFQLLKKPGCSGGTAGEERCQLMHRGRGAGQTHNRRRGRAGRGRGASCPI</sequence>
<organism evidence="2 3">
    <name type="scientific">Sinocyclocheilus grahami</name>
    <name type="common">Dianchi golden-line fish</name>
    <name type="synonym">Barbus grahami</name>
    <dbReference type="NCBI Taxonomy" id="75366"/>
    <lineage>
        <taxon>Eukaryota</taxon>
        <taxon>Metazoa</taxon>
        <taxon>Chordata</taxon>
        <taxon>Craniata</taxon>
        <taxon>Vertebrata</taxon>
        <taxon>Euteleostomi</taxon>
        <taxon>Actinopterygii</taxon>
        <taxon>Neopterygii</taxon>
        <taxon>Teleostei</taxon>
        <taxon>Ostariophysi</taxon>
        <taxon>Cypriniformes</taxon>
        <taxon>Cyprinidae</taxon>
        <taxon>Cyprininae</taxon>
        <taxon>Sinocyclocheilus</taxon>
    </lineage>
</organism>
<evidence type="ECO:0000313" key="3">
    <source>
        <dbReference type="Proteomes" id="UP000472262"/>
    </source>
</evidence>
<reference evidence="2" key="1">
    <citation type="submission" date="2025-08" db="UniProtKB">
        <authorList>
            <consortium name="Ensembl"/>
        </authorList>
    </citation>
    <scope>IDENTIFICATION</scope>
</reference>
<dbReference type="PANTHER" id="PTHR14628:SF1">
    <property type="entry name" value="BEN DOMAIN-CONTAINING PROTEIN 5"/>
    <property type="match status" value="1"/>
</dbReference>
<dbReference type="PANTHER" id="PTHR14628">
    <property type="entry name" value="BEN DOMAIN-CONTAINING PROTEIN 5"/>
    <property type="match status" value="1"/>
</dbReference>
<gene>
    <name evidence="2" type="primary">LOC107579156</name>
</gene>
<feature type="region of interest" description="Disordered" evidence="1">
    <location>
        <begin position="121"/>
        <end position="145"/>
    </location>
</feature>
<proteinExistence type="predicted"/>
<dbReference type="InParanoid" id="A0A672KJ07"/>
<dbReference type="GO" id="GO:0003677">
    <property type="term" value="F:DNA binding"/>
    <property type="evidence" value="ECO:0007669"/>
    <property type="project" value="InterPro"/>
</dbReference>
<dbReference type="AlphaFoldDB" id="A0A672KJ07"/>
<dbReference type="InterPro" id="IPR040391">
    <property type="entry name" value="BEND5"/>
</dbReference>
<dbReference type="Proteomes" id="UP000472262">
    <property type="component" value="Unassembled WGS sequence"/>
</dbReference>